<dbReference type="KEGG" id="aka:TKWG_00875"/>
<keyword evidence="4" id="KW-1185">Reference proteome</keyword>
<reference evidence="4" key="2">
    <citation type="journal article" date="2013" name="PLoS ONE">
        <title>Genome implosion elicits host-confinement in Alcaligenaceae: evidence from the comparative genomics of Tetrathiobacter kashmirensis, a pathogen in the making.</title>
        <authorList>
            <person name="Ghosh W."/>
            <person name="Alam M."/>
            <person name="Roy C."/>
            <person name="Pyne P."/>
            <person name="George A."/>
            <person name="Chakraborty R."/>
            <person name="Majumder S."/>
            <person name="Agarwal A."/>
            <person name="Chakraborty S."/>
            <person name="Majumdar S."/>
            <person name="Gupta S.K."/>
        </authorList>
    </citation>
    <scope>NUCLEOTIDE SEQUENCE [LARGE SCALE GENOMIC DNA]</scope>
    <source>
        <strain evidence="4">WT001</strain>
    </source>
</reference>
<dbReference type="PANTHER" id="PTHR42928">
    <property type="entry name" value="TRICARBOXYLATE-BINDING PROTEIN"/>
    <property type="match status" value="1"/>
</dbReference>
<dbReference type="SUPFAM" id="SSF53850">
    <property type="entry name" value="Periplasmic binding protein-like II"/>
    <property type="match status" value="1"/>
</dbReference>
<dbReference type="Gene3D" id="3.40.190.10">
    <property type="entry name" value="Periplasmic binding protein-like II"/>
    <property type="match status" value="1"/>
</dbReference>
<dbReference type="RefSeq" id="WP_014748965.1">
    <property type="nucleotide sequence ID" value="NC_017964.1"/>
</dbReference>
<evidence type="ECO:0000256" key="2">
    <source>
        <dbReference type="SAM" id="SignalP"/>
    </source>
</evidence>
<evidence type="ECO:0000313" key="4">
    <source>
        <dbReference type="Proteomes" id="UP000005267"/>
    </source>
</evidence>
<sequence>MSQFWSRSLAALAITGSTLGVSSYAHAESYPNRPVTIIVPFSAGGGVDSMARILAEKLRDTLKQSVVVQNKPGASGMLGAQYVATARPDGYTLLLGSAGETSINPYVYKSQMRYSPEKDLLPITLVTRVPNVLVSGPSLKADNVAALIAIAKKTPGKLTYATSGVGNPQHLNGELLQEIAGIKMMHVPYKGASAQLADVAGGNVDMTFVSYAGAAPFIQSGRVKALAVTSAKRASFAKDIPAIAETTGLSAYKLENWFGLFAPAGTPQDVVELINKAASDAIADSALAQRLREQGGEPESMSSKDFATFIRQESQQYKKIIDDADIKAEAEQPYVLSASLQRCPLIFYYLRCFHVRLYRLSYHS</sequence>
<gene>
    <name evidence="3" type="ordered locus">TKWG_00875</name>
</gene>
<comment type="similarity">
    <text evidence="1">Belongs to the UPF0065 (bug) family.</text>
</comment>
<evidence type="ECO:0000256" key="1">
    <source>
        <dbReference type="ARBA" id="ARBA00006987"/>
    </source>
</evidence>
<dbReference type="Proteomes" id="UP000005267">
    <property type="component" value="Chromosome"/>
</dbReference>
<dbReference type="EMBL" id="CP003555">
    <property type="protein sequence ID" value="AFK60874.1"/>
    <property type="molecule type" value="Genomic_DNA"/>
</dbReference>
<dbReference type="AlphaFoldDB" id="I3U786"/>
<feature type="chain" id="PRO_5003680589" evidence="2">
    <location>
        <begin position="28"/>
        <end position="364"/>
    </location>
</feature>
<dbReference type="Pfam" id="PF03401">
    <property type="entry name" value="TctC"/>
    <property type="match status" value="1"/>
</dbReference>
<accession>I3U786</accession>
<dbReference type="CDD" id="cd13578">
    <property type="entry name" value="PBP2_Bug27"/>
    <property type="match status" value="1"/>
</dbReference>
<name>I3U786_ADVKW</name>
<dbReference type="PANTHER" id="PTHR42928:SF5">
    <property type="entry name" value="BLR1237 PROTEIN"/>
    <property type="match status" value="1"/>
</dbReference>
<reference evidence="3 4" key="1">
    <citation type="journal article" date="2011" name="J. Bacteriol.">
        <title>Whole-genome shotgun sequencing of the sulfur-oxidizing chemoautotroph Tetrathiobacter kashmirensis.</title>
        <authorList>
            <person name="Ghosh W."/>
            <person name="George A."/>
            <person name="Agarwal A."/>
            <person name="Raj P."/>
            <person name="Alam M."/>
            <person name="Pyne P."/>
            <person name="Das Gupta S.K."/>
        </authorList>
    </citation>
    <scope>NUCLEOTIDE SEQUENCE [LARGE SCALE GENOMIC DNA]</scope>
    <source>
        <strain evidence="3 4">WT001</strain>
    </source>
</reference>
<dbReference type="STRING" id="1036672.TKWG_00875"/>
<dbReference type="InterPro" id="IPR005064">
    <property type="entry name" value="BUG"/>
</dbReference>
<keyword evidence="2" id="KW-0732">Signal</keyword>
<dbReference type="HOGENOM" id="CLU_045683_1_2_4"/>
<proteinExistence type="inferred from homology"/>
<feature type="signal peptide" evidence="2">
    <location>
        <begin position="1"/>
        <end position="27"/>
    </location>
</feature>
<dbReference type="Gene3D" id="3.40.190.150">
    <property type="entry name" value="Bordetella uptake gene, domain 1"/>
    <property type="match status" value="1"/>
</dbReference>
<dbReference type="PIRSF" id="PIRSF017082">
    <property type="entry name" value="YflP"/>
    <property type="match status" value="1"/>
</dbReference>
<organism evidence="3 4">
    <name type="scientific">Advenella kashmirensis (strain DSM 17095 / LMG 22695 / WT001)</name>
    <name type="common">Tetrathiobacter kashmirensis</name>
    <dbReference type="NCBI Taxonomy" id="1036672"/>
    <lineage>
        <taxon>Bacteria</taxon>
        <taxon>Pseudomonadati</taxon>
        <taxon>Pseudomonadota</taxon>
        <taxon>Betaproteobacteria</taxon>
        <taxon>Burkholderiales</taxon>
        <taxon>Alcaligenaceae</taxon>
    </lineage>
</organism>
<dbReference type="InterPro" id="IPR042100">
    <property type="entry name" value="Bug_dom1"/>
</dbReference>
<protein>
    <submittedName>
        <fullName evidence="3">Uncharacterized protein</fullName>
    </submittedName>
</protein>
<dbReference type="OrthoDB" id="8678477at2"/>
<evidence type="ECO:0000313" key="3">
    <source>
        <dbReference type="EMBL" id="AFK60874.1"/>
    </source>
</evidence>